<sequence>MSFYEPEHEFWRQTVRTFVRREVEPNVAAWERAGRIDPELWRKAAAQGLLGLSLPEEYGGGGEPDYRYRFIVMEELARVGAASVNAAFSLVDDLVGPYLLDLATDEQKKRLIPGLCDGTLTTAIAMTEPGAGSDLRGVRTLARQEGGDWVLNGSKTFITNGEHADFVVVLARSGEDDGKPRFSLFIVERGMPGFSSGTAMETIGRRGEAVSELFFDDVRVPGENVLGTVGRGFPHVMERLPKERMSIACYSLAIAEAAVNWTVGYTRERSAFGTPIAQFQHTKFGLAEMATEVDVTRAFIERSVLALNAGTLSPVEAAKAKWWASELAQRVIARCLQMHGGYGYTLEFPIARAFLDSRVQTIYGGTTEIMKEVIGRSLLA</sequence>
<proteinExistence type="inferred from homology"/>
<evidence type="ECO:0000256" key="1">
    <source>
        <dbReference type="ARBA" id="ARBA00001974"/>
    </source>
</evidence>
<dbReference type="InterPro" id="IPR036250">
    <property type="entry name" value="AcylCo_DH-like_C"/>
</dbReference>
<dbReference type="RefSeq" id="WP_377391774.1">
    <property type="nucleotide sequence ID" value="NZ_JBHSAN010000027.1"/>
</dbReference>
<gene>
    <name evidence="9" type="ORF">ACFS2C_10095</name>
</gene>
<evidence type="ECO:0000313" key="9">
    <source>
        <dbReference type="EMBL" id="MFD2799742.1"/>
    </source>
</evidence>
<dbReference type="PANTHER" id="PTHR43884">
    <property type="entry name" value="ACYL-COA DEHYDROGENASE"/>
    <property type="match status" value="1"/>
</dbReference>
<dbReference type="PIRSF" id="PIRSF016578">
    <property type="entry name" value="HsaA"/>
    <property type="match status" value="1"/>
</dbReference>
<dbReference type="PANTHER" id="PTHR43884:SF12">
    <property type="entry name" value="ISOVALERYL-COA DEHYDROGENASE, MITOCHONDRIAL-RELATED"/>
    <property type="match status" value="1"/>
</dbReference>
<comment type="caution">
    <text evidence="9">The sequence shown here is derived from an EMBL/GenBank/DDBJ whole genome shotgun (WGS) entry which is preliminary data.</text>
</comment>
<evidence type="ECO:0000256" key="5">
    <source>
        <dbReference type="RuleBase" id="RU362125"/>
    </source>
</evidence>
<dbReference type="Proteomes" id="UP001597478">
    <property type="component" value="Unassembled WGS sequence"/>
</dbReference>
<dbReference type="InterPro" id="IPR037069">
    <property type="entry name" value="AcylCoA_DH/ox_N_sf"/>
</dbReference>
<name>A0ABW5W7G8_9PSEU</name>
<dbReference type="SUPFAM" id="SSF56645">
    <property type="entry name" value="Acyl-CoA dehydrogenase NM domain-like"/>
    <property type="match status" value="1"/>
</dbReference>
<dbReference type="SUPFAM" id="SSF47203">
    <property type="entry name" value="Acyl-CoA dehydrogenase C-terminal domain-like"/>
    <property type="match status" value="1"/>
</dbReference>
<organism evidence="9 10">
    <name type="scientific">Prauserella oleivorans</name>
    <dbReference type="NCBI Taxonomy" id="1478153"/>
    <lineage>
        <taxon>Bacteria</taxon>
        <taxon>Bacillati</taxon>
        <taxon>Actinomycetota</taxon>
        <taxon>Actinomycetes</taxon>
        <taxon>Pseudonocardiales</taxon>
        <taxon>Pseudonocardiaceae</taxon>
        <taxon>Prauserella</taxon>
    </lineage>
</organism>
<feature type="domain" description="Acyl-CoA oxidase/dehydrogenase middle" evidence="7">
    <location>
        <begin position="123"/>
        <end position="218"/>
    </location>
</feature>
<dbReference type="Pfam" id="PF00441">
    <property type="entry name" value="Acyl-CoA_dh_1"/>
    <property type="match status" value="1"/>
</dbReference>
<dbReference type="Gene3D" id="2.40.110.10">
    <property type="entry name" value="Butyryl-CoA Dehydrogenase, subunit A, domain 2"/>
    <property type="match status" value="1"/>
</dbReference>
<feature type="domain" description="Acyl-CoA dehydrogenase/oxidase C-terminal" evidence="6">
    <location>
        <begin position="230"/>
        <end position="379"/>
    </location>
</feature>
<reference evidence="10" key="1">
    <citation type="journal article" date="2019" name="Int. J. Syst. Evol. Microbiol.">
        <title>The Global Catalogue of Microorganisms (GCM) 10K type strain sequencing project: providing services to taxonomists for standard genome sequencing and annotation.</title>
        <authorList>
            <consortium name="The Broad Institute Genomics Platform"/>
            <consortium name="The Broad Institute Genome Sequencing Center for Infectious Disease"/>
            <person name="Wu L."/>
            <person name="Ma J."/>
        </authorList>
    </citation>
    <scope>NUCLEOTIDE SEQUENCE [LARGE SCALE GENOMIC DNA]</scope>
    <source>
        <strain evidence="10">IBRC-M 10906</strain>
    </source>
</reference>
<keyword evidence="10" id="KW-1185">Reference proteome</keyword>
<evidence type="ECO:0000259" key="8">
    <source>
        <dbReference type="Pfam" id="PF02771"/>
    </source>
</evidence>
<keyword evidence="3 5" id="KW-0285">Flavoprotein</keyword>
<evidence type="ECO:0000259" key="7">
    <source>
        <dbReference type="Pfam" id="PF02770"/>
    </source>
</evidence>
<comment type="cofactor">
    <cofactor evidence="1 5">
        <name>FAD</name>
        <dbReference type="ChEBI" id="CHEBI:57692"/>
    </cofactor>
</comment>
<dbReference type="Gene3D" id="1.20.140.10">
    <property type="entry name" value="Butyryl-CoA Dehydrogenase, subunit A, domain 3"/>
    <property type="match status" value="1"/>
</dbReference>
<dbReference type="InterPro" id="IPR006089">
    <property type="entry name" value="Acyl-CoA_DH_CS"/>
</dbReference>
<feature type="domain" description="Acyl-CoA dehydrogenase/oxidase N-terminal" evidence="8">
    <location>
        <begin position="6"/>
        <end position="118"/>
    </location>
</feature>
<evidence type="ECO:0000256" key="2">
    <source>
        <dbReference type="ARBA" id="ARBA00009347"/>
    </source>
</evidence>
<dbReference type="EMBL" id="JBHUOF010000012">
    <property type="protein sequence ID" value="MFD2799742.1"/>
    <property type="molecule type" value="Genomic_DNA"/>
</dbReference>
<dbReference type="Gene3D" id="1.10.540.10">
    <property type="entry name" value="Acyl-CoA dehydrogenase/oxidase, N-terminal domain"/>
    <property type="match status" value="1"/>
</dbReference>
<dbReference type="InterPro" id="IPR046373">
    <property type="entry name" value="Acyl-CoA_Oxase/DH_mid-dom_sf"/>
</dbReference>
<dbReference type="InterPro" id="IPR006091">
    <property type="entry name" value="Acyl-CoA_Oxase/DH_mid-dom"/>
</dbReference>
<keyword evidence="5" id="KW-0560">Oxidoreductase</keyword>
<dbReference type="Pfam" id="PF02771">
    <property type="entry name" value="Acyl-CoA_dh_N"/>
    <property type="match status" value="1"/>
</dbReference>
<protein>
    <submittedName>
        <fullName evidence="9">Acyl-CoA dehydrogenase family protein</fullName>
    </submittedName>
</protein>
<dbReference type="Pfam" id="PF02770">
    <property type="entry name" value="Acyl-CoA_dh_M"/>
    <property type="match status" value="1"/>
</dbReference>
<evidence type="ECO:0000259" key="6">
    <source>
        <dbReference type="Pfam" id="PF00441"/>
    </source>
</evidence>
<dbReference type="PROSITE" id="PS00073">
    <property type="entry name" value="ACYL_COA_DH_2"/>
    <property type="match status" value="1"/>
</dbReference>
<dbReference type="InterPro" id="IPR009075">
    <property type="entry name" value="AcylCo_DH/oxidase_C"/>
</dbReference>
<dbReference type="InterPro" id="IPR013786">
    <property type="entry name" value="AcylCoA_DH/ox_N"/>
</dbReference>
<comment type="similarity">
    <text evidence="2 5">Belongs to the acyl-CoA dehydrogenase family.</text>
</comment>
<evidence type="ECO:0000313" key="10">
    <source>
        <dbReference type="Proteomes" id="UP001597478"/>
    </source>
</evidence>
<evidence type="ECO:0000256" key="3">
    <source>
        <dbReference type="ARBA" id="ARBA00022630"/>
    </source>
</evidence>
<dbReference type="PROSITE" id="PS00072">
    <property type="entry name" value="ACYL_COA_DH_1"/>
    <property type="match status" value="1"/>
</dbReference>
<dbReference type="InterPro" id="IPR009100">
    <property type="entry name" value="AcylCoA_DH/oxidase_NM_dom_sf"/>
</dbReference>
<keyword evidence="4 5" id="KW-0274">FAD</keyword>
<accession>A0ABW5W7G8</accession>
<evidence type="ECO:0000256" key="4">
    <source>
        <dbReference type="ARBA" id="ARBA00022827"/>
    </source>
</evidence>